<gene>
    <name evidence="1" type="ORF">WN55_04606</name>
</gene>
<sequence length="310" mass="35764">MQEVCAKEDGVVFTEDLKAMLHLSEKHEDVQLVVNMIQKYIASSSENKFSTYVFGPVVMRLLYYLNEPSVAVDTFSSASSSDFFKQTSTLKLLLCLLYKNNMYSEMKEMYDLMIHSERFSNLARPSFIVMVAACCKQNTSEALEYALHVWKILNEQRTNSYKCAAFMAYLAIKQNRSELALEILATVERQQYIDIRCLKVLAYLKLEKYLQIIPMFRSILEMDTAPTRKQTYFSDVITAVEEKLASDPEASGVEDLLNLIRELKRHNRITVIESLEEHLFTPINPMTKGTNLVKRNVRDTFNNVGMENYA</sequence>
<dbReference type="PANTHER" id="PTHR14700">
    <property type="entry name" value="PENTATRICOPEPTIDE REPEAT-CONTAINING PROTEIN 2, MITOCHONDRIAL"/>
    <property type="match status" value="1"/>
</dbReference>
<organism evidence="1 2">
    <name type="scientific">Dufourea novaeangliae</name>
    <name type="common">Sweat bee</name>
    <dbReference type="NCBI Taxonomy" id="178035"/>
    <lineage>
        <taxon>Eukaryota</taxon>
        <taxon>Metazoa</taxon>
        <taxon>Ecdysozoa</taxon>
        <taxon>Arthropoda</taxon>
        <taxon>Hexapoda</taxon>
        <taxon>Insecta</taxon>
        <taxon>Pterygota</taxon>
        <taxon>Neoptera</taxon>
        <taxon>Endopterygota</taxon>
        <taxon>Hymenoptera</taxon>
        <taxon>Apocrita</taxon>
        <taxon>Aculeata</taxon>
        <taxon>Apoidea</taxon>
        <taxon>Anthophila</taxon>
        <taxon>Halictidae</taxon>
        <taxon>Rophitinae</taxon>
        <taxon>Dufourea</taxon>
    </lineage>
</organism>
<dbReference type="OrthoDB" id="6073372at2759"/>
<accession>A0A154P165</accession>
<dbReference type="PANTHER" id="PTHR14700:SF0">
    <property type="entry name" value="PENTATRICOPEPTIDE REPEAT-CONTAINING PROTEIN 2, MITOCHONDRIAL"/>
    <property type="match status" value="1"/>
</dbReference>
<dbReference type="InterPro" id="IPR034629">
    <property type="entry name" value="PTCD2"/>
</dbReference>
<dbReference type="Proteomes" id="UP000076502">
    <property type="component" value="Unassembled WGS sequence"/>
</dbReference>
<keyword evidence="2" id="KW-1185">Reference proteome</keyword>
<dbReference type="GO" id="GO:0007005">
    <property type="term" value="P:mitochondrion organization"/>
    <property type="evidence" value="ECO:0007669"/>
    <property type="project" value="TreeGrafter"/>
</dbReference>
<dbReference type="GO" id="GO:0003723">
    <property type="term" value="F:RNA binding"/>
    <property type="evidence" value="ECO:0007669"/>
    <property type="project" value="TreeGrafter"/>
</dbReference>
<dbReference type="EMBL" id="KQ434796">
    <property type="protein sequence ID" value="KZC05666.1"/>
    <property type="molecule type" value="Genomic_DNA"/>
</dbReference>
<name>A0A154P165_DUFNO</name>
<dbReference type="AlphaFoldDB" id="A0A154P165"/>
<protein>
    <submittedName>
        <fullName evidence="1">Pentatricopeptide repeat-containing protein 2</fullName>
    </submittedName>
</protein>
<dbReference type="GO" id="GO:0050684">
    <property type="term" value="P:regulation of mRNA processing"/>
    <property type="evidence" value="ECO:0007669"/>
    <property type="project" value="InterPro"/>
</dbReference>
<proteinExistence type="predicted"/>
<evidence type="ECO:0000313" key="1">
    <source>
        <dbReference type="EMBL" id="KZC05666.1"/>
    </source>
</evidence>
<dbReference type="GO" id="GO:0005739">
    <property type="term" value="C:mitochondrion"/>
    <property type="evidence" value="ECO:0007669"/>
    <property type="project" value="InterPro"/>
</dbReference>
<reference evidence="1 2" key="1">
    <citation type="submission" date="2015-07" db="EMBL/GenBank/DDBJ databases">
        <title>The genome of Dufourea novaeangliae.</title>
        <authorList>
            <person name="Pan H."/>
            <person name="Kapheim K."/>
        </authorList>
    </citation>
    <scope>NUCLEOTIDE SEQUENCE [LARGE SCALE GENOMIC DNA]</scope>
    <source>
        <strain evidence="1">0120121106</strain>
        <tissue evidence="1">Whole body</tissue>
    </source>
</reference>
<evidence type="ECO:0000313" key="2">
    <source>
        <dbReference type="Proteomes" id="UP000076502"/>
    </source>
</evidence>